<name>A0A662Z337_9STAP</name>
<dbReference type="InterPro" id="IPR030678">
    <property type="entry name" value="Peptide/Ni-bd"/>
</dbReference>
<evidence type="ECO:0000256" key="1">
    <source>
        <dbReference type="ARBA" id="ARBA00005695"/>
    </source>
</evidence>
<gene>
    <name evidence="5" type="ORF">SAMN05192557_0298</name>
</gene>
<accession>A0A662Z337</accession>
<keyword evidence="6" id="KW-1185">Reference proteome</keyword>
<dbReference type="AlphaFoldDB" id="A0A662Z337"/>
<evidence type="ECO:0000256" key="2">
    <source>
        <dbReference type="ARBA" id="ARBA00022448"/>
    </source>
</evidence>
<dbReference type="GO" id="GO:0015833">
    <property type="term" value="P:peptide transport"/>
    <property type="evidence" value="ECO:0007669"/>
    <property type="project" value="TreeGrafter"/>
</dbReference>
<dbReference type="GO" id="GO:0043190">
    <property type="term" value="C:ATP-binding cassette (ABC) transporter complex"/>
    <property type="evidence" value="ECO:0007669"/>
    <property type="project" value="InterPro"/>
</dbReference>
<keyword evidence="3" id="KW-0732">Signal</keyword>
<evidence type="ECO:0000259" key="4">
    <source>
        <dbReference type="Pfam" id="PF00496"/>
    </source>
</evidence>
<organism evidence="5 6">
    <name type="scientific">Aliicoccus persicus</name>
    <dbReference type="NCBI Taxonomy" id="930138"/>
    <lineage>
        <taxon>Bacteria</taxon>
        <taxon>Bacillati</taxon>
        <taxon>Bacillota</taxon>
        <taxon>Bacilli</taxon>
        <taxon>Bacillales</taxon>
        <taxon>Staphylococcaceae</taxon>
        <taxon>Aliicoccus</taxon>
    </lineage>
</organism>
<dbReference type="SUPFAM" id="SSF53850">
    <property type="entry name" value="Periplasmic binding protein-like II"/>
    <property type="match status" value="1"/>
</dbReference>
<dbReference type="PIRSF" id="PIRSF002741">
    <property type="entry name" value="MppA"/>
    <property type="match status" value="1"/>
</dbReference>
<dbReference type="EMBL" id="FOIT01000001">
    <property type="protein sequence ID" value="SEV82948.1"/>
    <property type="molecule type" value="Genomic_DNA"/>
</dbReference>
<dbReference type="InterPro" id="IPR000914">
    <property type="entry name" value="SBP_5_dom"/>
</dbReference>
<protein>
    <submittedName>
        <fullName evidence="5">Peptide/nickel transport system substrate-binding protein</fullName>
    </submittedName>
</protein>
<evidence type="ECO:0000313" key="5">
    <source>
        <dbReference type="EMBL" id="SEV82948.1"/>
    </source>
</evidence>
<dbReference type="RefSeq" id="WP_091473209.1">
    <property type="nucleotide sequence ID" value="NZ_FOIT01000001.1"/>
</dbReference>
<keyword evidence="2" id="KW-0813">Transport</keyword>
<dbReference type="Gene3D" id="3.10.105.10">
    <property type="entry name" value="Dipeptide-binding Protein, Domain 3"/>
    <property type="match status" value="1"/>
</dbReference>
<dbReference type="GO" id="GO:1904680">
    <property type="term" value="F:peptide transmembrane transporter activity"/>
    <property type="evidence" value="ECO:0007669"/>
    <property type="project" value="TreeGrafter"/>
</dbReference>
<feature type="domain" description="Solute-binding protein family 5" evidence="4">
    <location>
        <begin position="77"/>
        <end position="468"/>
    </location>
</feature>
<evidence type="ECO:0000313" key="6">
    <source>
        <dbReference type="Proteomes" id="UP000243605"/>
    </source>
</evidence>
<dbReference type="PANTHER" id="PTHR30290">
    <property type="entry name" value="PERIPLASMIC BINDING COMPONENT OF ABC TRANSPORTER"/>
    <property type="match status" value="1"/>
</dbReference>
<dbReference type="GO" id="GO:0042597">
    <property type="term" value="C:periplasmic space"/>
    <property type="evidence" value="ECO:0007669"/>
    <property type="project" value="UniProtKB-ARBA"/>
</dbReference>
<reference evidence="5 6" key="1">
    <citation type="submission" date="2016-10" db="EMBL/GenBank/DDBJ databases">
        <authorList>
            <person name="Varghese N."/>
            <person name="Submissions S."/>
        </authorList>
    </citation>
    <scope>NUCLEOTIDE SEQUENCE [LARGE SCALE GENOMIC DNA]</scope>
    <source>
        <strain evidence="5 6">IBRC-M10081</strain>
    </source>
</reference>
<dbReference type="Pfam" id="PF00496">
    <property type="entry name" value="SBP_bac_5"/>
    <property type="match status" value="1"/>
</dbReference>
<dbReference type="OrthoDB" id="9771733at2"/>
<dbReference type="Gene3D" id="3.90.76.10">
    <property type="entry name" value="Dipeptide-binding Protein, Domain 1"/>
    <property type="match status" value="1"/>
</dbReference>
<dbReference type="InterPro" id="IPR039424">
    <property type="entry name" value="SBP_5"/>
</dbReference>
<evidence type="ECO:0000256" key="3">
    <source>
        <dbReference type="ARBA" id="ARBA00022729"/>
    </source>
</evidence>
<dbReference type="PANTHER" id="PTHR30290:SF9">
    <property type="entry name" value="OLIGOPEPTIDE-BINDING PROTEIN APPA"/>
    <property type="match status" value="1"/>
</dbReference>
<proteinExistence type="inferred from homology"/>
<sequence length="551" mass="61478">MKLSKHLKTLALASASLVLVSTLNHEDVNAQEDGSLVIGLSSDISSLDPHRSNDVYSSQVRSQIYERLIGHDLDMNLVPMLATEWEQVDDVTWNFKLEEGVMFHEGSELTSEDVQATFERVKDEAVAADVAFLFEMIDEVEIIDDYEFNIITEYPFAPLLNHLSHVTGGIMSKELLDADYQYAIDNAGLDITVEEYYELREEGGDEYQEIVDEIGIDLNTVTNESPDGTGPLKFVSRAPGDNVVLERNEDYRVEDLAFEEVTFTVNTESGSRMAELQTGTAHVLHALSPSSVTQVETTDGMELLSVDGLGLSYMTYDIRKEPFDDPKVRQAIAYAVDRESIATHIYEDNASPAISPLAPPVWGHNPDVDTIQYDPEYAAELLSETDVADGFTTSLWVTDNQQVVEMATLIQENLAEIGIEVNIELMDFGTLWQRTGDGEHEMMIVGWTTSTADADYGTYSLLHTDNQGAAGNRTFISDPELDDLLERGRGESDEDLRYEIYTEAQNYLVEIAPMTNIIHAKSIIAYNSDFVTGVELFPSGYINLMNIEFVE</sequence>
<dbReference type="Gene3D" id="3.40.190.10">
    <property type="entry name" value="Periplasmic binding protein-like II"/>
    <property type="match status" value="2"/>
</dbReference>
<comment type="similarity">
    <text evidence="1">Belongs to the bacterial solute-binding protein 5 family.</text>
</comment>
<dbReference type="Proteomes" id="UP000243605">
    <property type="component" value="Unassembled WGS sequence"/>
</dbReference>